<feature type="transmembrane region" description="Helical" evidence="10">
    <location>
        <begin position="82"/>
        <end position="103"/>
    </location>
</feature>
<keyword evidence="7" id="KW-0869">Chloride channel</keyword>
<dbReference type="PRINTS" id="PR00762">
    <property type="entry name" value="CLCHANNEL"/>
</dbReference>
<evidence type="ECO:0000256" key="7">
    <source>
        <dbReference type="ARBA" id="ARBA00023173"/>
    </source>
</evidence>
<dbReference type="Pfam" id="PF00571">
    <property type="entry name" value="CBS"/>
    <property type="match status" value="4"/>
</dbReference>
<dbReference type="CDD" id="cd00400">
    <property type="entry name" value="Voltage_gated_ClC"/>
    <property type="match status" value="1"/>
</dbReference>
<keyword evidence="6 10" id="KW-0472">Membrane</keyword>
<dbReference type="EMBL" id="UOES01000038">
    <property type="protein sequence ID" value="VAW25928.1"/>
    <property type="molecule type" value="Genomic_DNA"/>
</dbReference>
<evidence type="ECO:0000256" key="5">
    <source>
        <dbReference type="ARBA" id="ARBA00023065"/>
    </source>
</evidence>
<feature type="domain" description="CBS" evidence="11">
    <location>
        <begin position="701"/>
        <end position="758"/>
    </location>
</feature>
<evidence type="ECO:0000256" key="1">
    <source>
        <dbReference type="ARBA" id="ARBA00004141"/>
    </source>
</evidence>
<keyword evidence="9" id="KW-0407">Ion channel</keyword>
<keyword evidence="3 10" id="KW-0812">Transmembrane</keyword>
<feature type="transmembrane region" description="Helical" evidence="10">
    <location>
        <begin position="429"/>
        <end position="447"/>
    </location>
</feature>
<evidence type="ECO:0000256" key="9">
    <source>
        <dbReference type="ARBA" id="ARBA00023303"/>
    </source>
</evidence>
<proteinExistence type="predicted"/>
<evidence type="ECO:0000313" key="12">
    <source>
        <dbReference type="EMBL" id="VAW25928.1"/>
    </source>
</evidence>
<feature type="domain" description="CBS" evidence="11">
    <location>
        <begin position="486"/>
        <end position="543"/>
    </location>
</feature>
<reference evidence="12" key="1">
    <citation type="submission" date="2018-06" db="EMBL/GenBank/DDBJ databases">
        <authorList>
            <person name="Zhirakovskaya E."/>
        </authorList>
    </citation>
    <scope>NUCLEOTIDE SEQUENCE</scope>
</reference>
<evidence type="ECO:0000256" key="10">
    <source>
        <dbReference type="SAM" id="Phobius"/>
    </source>
</evidence>
<gene>
    <name evidence="12" type="ORF">MNBD_BACTEROID06-1425</name>
</gene>
<feature type="transmembrane region" description="Helical" evidence="10">
    <location>
        <begin position="339"/>
        <end position="359"/>
    </location>
</feature>
<evidence type="ECO:0000256" key="8">
    <source>
        <dbReference type="ARBA" id="ARBA00023214"/>
    </source>
</evidence>
<dbReference type="InterPro" id="IPR046342">
    <property type="entry name" value="CBS_dom_sf"/>
</dbReference>
<sequence>MRLAQLFSLKYLREQFDFMLAGKWLVYGSIVGVVSGIGAVLFQTLLSFVRQLSIGKWMGLTPLSPGGEAELFHLGIGNFTPYLIVLIPTLGGLIAGWVVYTFAPEAEGHGTDEVIKAYHKKRGIINTNVPVVKLVASVITIGTGGSGGREGPIAQIGAGFGSFLGRKLGLNTKTRRWLMVSGMGAGIGSIFHAPLAGAIFAAEVLYSDPEIESEVLLPSTVSSIIAYSVYSSVFGWHNMFIESSKVGFSSPWELLPYLALGIILALLSHLYIRVFYGINALFNKLKINKIIKPAIGGFLTGGLALILILLLNDRTYVVDIMGGGYGILQEVFNNGVQNVGITILLTIGFFKILTTAFSIGSGGSAGVFGPSMVIGGTISTAIGFMFQKFMPTIVQNPVTFTIVGMAGFFAAAANTPLSTIIMVSELTGNYQLLLPTMWVCAIAYFIARKWSIYRSQVPNMSYSSAHYGKHTQQITTTTRVKDCYKKSRKFSFIKENASVHDILDIIDQSRQRIFPVIDDNGNLLGGFNIEDVTHILHNPDSDLKTARDLMYTNIPIVFLDDTLHQANLVMNESFMDEALVVSNATLNKVIGIITSSDLVLAFNKKLSELNFGNQEETDTNPSDGNVLKALNLNRLVEKDLITVAPENSLREIVNAIIKSKRNIFPVVDTEQNLCGVILLNEIRSIMFDQSQYDLLTAKEIMTQPPEIVKITDSMQKVIYKFETTKAWNLPVTNDKNQYIGLVSKSSIFSQYRKELVKYAIY</sequence>
<organism evidence="12">
    <name type="scientific">hydrothermal vent metagenome</name>
    <dbReference type="NCBI Taxonomy" id="652676"/>
    <lineage>
        <taxon>unclassified sequences</taxon>
        <taxon>metagenomes</taxon>
        <taxon>ecological metagenomes</taxon>
    </lineage>
</organism>
<feature type="transmembrane region" description="Helical" evidence="10">
    <location>
        <begin position="365"/>
        <end position="386"/>
    </location>
</feature>
<feature type="transmembrane region" description="Helical" evidence="10">
    <location>
        <begin position="257"/>
        <end position="278"/>
    </location>
</feature>
<keyword evidence="5" id="KW-0406">Ion transport</keyword>
<dbReference type="PANTHER" id="PTHR43427:SF6">
    <property type="entry name" value="CHLORIDE CHANNEL PROTEIN CLC-E"/>
    <property type="match status" value="1"/>
</dbReference>
<evidence type="ECO:0000256" key="3">
    <source>
        <dbReference type="ARBA" id="ARBA00022692"/>
    </source>
</evidence>
<dbReference type="PROSITE" id="PS51371">
    <property type="entry name" value="CBS"/>
    <property type="match status" value="4"/>
</dbReference>
<feature type="domain" description="CBS" evidence="11">
    <location>
        <begin position="550"/>
        <end position="608"/>
    </location>
</feature>
<dbReference type="InterPro" id="IPR050368">
    <property type="entry name" value="ClC-type_chloride_channel"/>
</dbReference>
<dbReference type="Gene3D" id="1.10.3080.10">
    <property type="entry name" value="Clc chloride channel"/>
    <property type="match status" value="1"/>
</dbReference>
<dbReference type="SUPFAM" id="SSF54631">
    <property type="entry name" value="CBS-domain pair"/>
    <property type="match status" value="2"/>
</dbReference>
<dbReference type="Gene3D" id="3.10.580.10">
    <property type="entry name" value="CBS-domain"/>
    <property type="match status" value="3"/>
</dbReference>
<keyword evidence="4 10" id="KW-1133">Transmembrane helix</keyword>
<feature type="transmembrane region" description="Helical" evidence="10">
    <location>
        <begin position="24"/>
        <end position="49"/>
    </location>
</feature>
<keyword evidence="8" id="KW-0868">Chloride</keyword>
<dbReference type="GO" id="GO:0034707">
    <property type="term" value="C:chloride channel complex"/>
    <property type="evidence" value="ECO:0007669"/>
    <property type="project" value="UniProtKB-KW"/>
</dbReference>
<accession>A0A3B0U6G1</accession>
<feature type="domain" description="CBS" evidence="11">
    <location>
        <begin position="636"/>
        <end position="694"/>
    </location>
</feature>
<dbReference type="SUPFAM" id="SSF81340">
    <property type="entry name" value="Clc chloride channel"/>
    <property type="match status" value="1"/>
</dbReference>
<evidence type="ECO:0000256" key="6">
    <source>
        <dbReference type="ARBA" id="ARBA00023136"/>
    </source>
</evidence>
<dbReference type="GO" id="GO:0005254">
    <property type="term" value="F:chloride channel activity"/>
    <property type="evidence" value="ECO:0007669"/>
    <property type="project" value="UniProtKB-KW"/>
</dbReference>
<dbReference type="SMART" id="SM00116">
    <property type="entry name" value="CBS"/>
    <property type="match status" value="4"/>
</dbReference>
<dbReference type="PANTHER" id="PTHR43427">
    <property type="entry name" value="CHLORIDE CHANNEL PROTEIN CLC-E"/>
    <property type="match status" value="1"/>
</dbReference>
<keyword evidence="2" id="KW-0813">Transport</keyword>
<dbReference type="InterPro" id="IPR001807">
    <property type="entry name" value="ClC"/>
</dbReference>
<name>A0A3B0U6G1_9ZZZZ</name>
<feature type="transmembrane region" description="Helical" evidence="10">
    <location>
        <begin position="290"/>
        <end position="310"/>
    </location>
</feature>
<dbReference type="FunFam" id="1.10.3080.10:FF:000018">
    <property type="entry name" value="Chloride transporter, ClC family"/>
    <property type="match status" value="1"/>
</dbReference>
<feature type="transmembrane region" description="Helical" evidence="10">
    <location>
        <begin position="177"/>
        <end position="203"/>
    </location>
</feature>
<protein>
    <submittedName>
        <fullName evidence="12">Chloride channel protein</fullName>
    </submittedName>
</protein>
<comment type="subcellular location">
    <subcellularLocation>
        <location evidence="1">Membrane</location>
        <topology evidence="1">Multi-pass membrane protein</topology>
    </subcellularLocation>
</comment>
<dbReference type="Pfam" id="PF00654">
    <property type="entry name" value="Voltage_CLC"/>
    <property type="match status" value="1"/>
</dbReference>
<evidence type="ECO:0000256" key="4">
    <source>
        <dbReference type="ARBA" id="ARBA00022989"/>
    </source>
</evidence>
<evidence type="ECO:0000259" key="11">
    <source>
        <dbReference type="PROSITE" id="PS51371"/>
    </source>
</evidence>
<dbReference type="AlphaFoldDB" id="A0A3B0U6G1"/>
<dbReference type="InterPro" id="IPR000644">
    <property type="entry name" value="CBS_dom"/>
</dbReference>
<dbReference type="InterPro" id="IPR014743">
    <property type="entry name" value="Cl-channel_core"/>
</dbReference>
<feature type="transmembrane region" description="Helical" evidence="10">
    <location>
        <begin position="398"/>
        <end position="423"/>
    </location>
</feature>
<evidence type="ECO:0000256" key="2">
    <source>
        <dbReference type="ARBA" id="ARBA00022448"/>
    </source>
</evidence>